<protein>
    <recommendedName>
        <fullName evidence="3">Zn(2)-C6 fungal-type domain-containing protein</fullName>
    </recommendedName>
</protein>
<evidence type="ECO:0000256" key="2">
    <source>
        <dbReference type="SAM" id="MobiDB-lite"/>
    </source>
</evidence>
<feature type="region of interest" description="Disordered" evidence="2">
    <location>
        <begin position="516"/>
        <end position="564"/>
    </location>
</feature>
<organism evidence="4 5">
    <name type="scientific">Microdochium trichocladiopsis</name>
    <dbReference type="NCBI Taxonomy" id="1682393"/>
    <lineage>
        <taxon>Eukaryota</taxon>
        <taxon>Fungi</taxon>
        <taxon>Dikarya</taxon>
        <taxon>Ascomycota</taxon>
        <taxon>Pezizomycotina</taxon>
        <taxon>Sordariomycetes</taxon>
        <taxon>Xylariomycetidae</taxon>
        <taxon>Xylariales</taxon>
        <taxon>Microdochiaceae</taxon>
        <taxon>Microdochium</taxon>
    </lineage>
</organism>
<dbReference type="RefSeq" id="XP_046015650.1">
    <property type="nucleotide sequence ID" value="XM_046158407.1"/>
</dbReference>
<comment type="caution">
    <text evidence="4">The sequence shown here is derived from an EMBL/GenBank/DDBJ whole genome shotgun (WGS) entry which is preliminary data.</text>
</comment>
<feature type="compositionally biased region" description="Basic residues" evidence="2">
    <location>
        <begin position="274"/>
        <end position="283"/>
    </location>
</feature>
<dbReference type="OrthoDB" id="3251668at2759"/>
<evidence type="ECO:0000313" key="4">
    <source>
        <dbReference type="EMBL" id="KAH7035557.1"/>
    </source>
</evidence>
<feature type="compositionally biased region" description="Polar residues" evidence="2">
    <location>
        <begin position="850"/>
        <end position="865"/>
    </location>
</feature>
<dbReference type="EMBL" id="JAGTJQ010000003">
    <property type="protein sequence ID" value="KAH7035557.1"/>
    <property type="molecule type" value="Genomic_DNA"/>
</dbReference>
<feature type="compositionally biased region" description="Low complexity" evidence="2">
    <location>
        <begin position="707"/>
        <end position="720"/>
    </location>
</feature>
<evidence type="ECO:0000313" key="5">
    <source>
        <dbReference type="Proteomes" id="UP000756346"/>
    </source>
</evidence>
<dbReference type="GeneID" id="70187953"/>
<dbReference type="PROSITE" id="PS00463">
    <property type="entry name" value="ZN2_CY6_FUNGAL_1"/>
    <property type="match status" value="1"/>
</dbReference>
<evidence type="ECO:0000259" key="3">
    <source>
        <dbReference type="PROSITE" id="PS50048"/>
    </source>
</evidence>
<dbReference type="AlphaFoldDB" id="A0A9P8YC46"/>
<feature type="region of interest" description="Disordered" evidence="2">
    <location>
        <begin position="225"/>
        <end position="311"/>
    </location>
</feature>
<sequence>MDALLELGLPGDARGRNNIACHSVDDLQSHFDGKIRAKCSEWRAEHVSVTREFQYHAMFNLSANADDATHDPVMLLQNDGATRRVTAAEAIEKQPSDDPELQKAIAKHIIGRIGAVDGTSWVAREVGRASQGWTFTYICKESLQAWTRATSKTPSKFAIGEWSGPGGLDSVNAVRPAFDCRGTLSIAFSKASRAIVVKYEHTPLHKTVAQLMDLLAPATIPPVSAKTGAANAHRTPKAKRPPLAEGVESTQKKRKRPAPSAGEEGLEGEEPPARKKKPRKSKVKPLDSQATSEATPASQAAAATQDAHAGPAAITTTTAPATAMAMATTSPPAPSFTPLNVPPAEAERRREAAIRLLAGKGINPSTLSNEQLNIFANQAPSLQETSLEMFAMYGAERLRIVHPNDAADNNSASPAPAGAAPIPAANIDPSLSGPQAAPEDGGSTKVSIGDGAVVDVEENGVVGTTTSTLKPSGIRMTRGACDNCKRRKVKCTEERPECSNCVLTPGEQCFYAPAKPRRKSEKTLAEAHSDQEAEMEPDQAANGSSVGANAHATGLNSHDQQHNNMTAVPQPQAAMDRLAFPQQPLPEFTTALDAVQQALGTPRQTAQELDRKALRQTWRLCHHVKLQFSQSSPHMTPSPTMLAQQIGSRPRSRKPASTAAIPSPAAPPQQSANSQASAARQPGAVTNSTQYRTSPNPMPAEPTRSQGPGSSNSHRGSSQSVYGTTHQATGSQAYPSTSNTLGTATQDNYQRYNEARTENHTSSWKPQNSGNGAHQPTAYGNKPKATKQTPPTSLSLPSYASAQADPYSKSPSTTTSAAAATRTYVSRDRNNSQPANNRWTAQQSSASQAHTSYNYGLPSNETSTAYGVDNMMPEGNSGISNTYNSNQSTYGSYGNQQMANANDNHSQQNWYGMTSGNNRTSTAYGTSSTNANSVPTYQGNTQRSSNVSGYSGHVYDQTSDQSIYDLFQNNRQH</sequence>
<reference evidence="4" key="1">
    <citation type="journal article" date="2021" name="Nat. Commun.">
        <title>Genetic determinants of endophytism in the Arabidopsis root mycobiome.</title>
        <authorList>
            <person name="Mesny F."/>
            <person name="Miyauchi S."/>
            <person name="Thiergart T."/>
            <person name="Pickel B."/>
            <person name="Atanasova L."/>
            <person name="Karlsson M."/>
            <person name="Huettel B."/>
            <person name="Barry K.W."/>
            <person name="Haridas S."/>
            <person name="Chen C."/>
            <person name="Bauer D."/>
            <person name="Andreopoulos W."/>
            <person name="Pangilinan J."/>
            <person name="LaButti K."/>
            <person name="Riley R."/>
            <person name="Lipzen A."/>
            <person name="Clum A."/>
            <person name="Drula E."/>
            <person name="Henrissat B."/>
            <person name="Kohler A."/>
            <person name="Grigoriev I.V."/>
            <person name="Martin F.M."/>
            <person name="Hacquard S."/>
        </authorList>
    </citation>
    <scope>NUCLEOTIDE SEQUENCE</scope>
    <source>
        <strain evidence="4">MPI-CAGE-CH-0230</strain>
    </source>
</reference>
<evidence type="ECO:0000256" key="1">
    <source>
        <dbReference type="ARBA" id="ARBA00023242"/>
    </source>
</evidence>
<feature type="compositionally biased region" description="Polar residues" evidence="2">
    <location>
        <begin position="554"/>
        <end position="564"/>
    </location>
</feature>
<keyword evidence="1" id="KW-0539">Nucleus</keyword>
<feature type="compositionally biased region" description="Low complexity" evidence="2">
    <location>
        <begin position="405"/>
        <end position="430"/>
    </location>
</feature>
<dbReference type="Pfam" id="PF00172">
    <property type="entry name" value="Zn_clus"/>
    <property type="match status" value="1"/>
</dbReference>
<feature type="compositionally biased region" description="Polar residues" evidence="2">
    <location>
        <begin position="786"/>
        <end position="801"/>
    </location>
</feature>
<feature type="compositionally biased region" description="Low complexity" evidence="2">
    <location>
        <begin position="655"/>
        <end position="682"/>
    </location>
</feature>
<dbReference type="InterPro" id="IPR036864">
    <property type="entry name" value="Zn2-C6_fun-type_DNA-bd_sf"/>
</dbReference>
<feature type="compositionally biased region" description="Polar residues" evidence="2">
    <location>
        <begin position="760"/>
        <end position="774"/>
    </location>
</feature>
<dbReference type="PROSITE" id="PS50048">
    <property type="entry name" value="ZN2_CY6_FUNGAL_2"/>
    <property type="match status" value="1"/>
</dbReference>
<feature type="region of interest" description="Disordered" evidence="2">
    <location>
        <begin position="324"/>
        <end position="347"/>
    </location>
</feature>
<feature type="compositionally biased region" description="Polar residues" evidence="2">
    <location>
        <begin position="721"/>
        <end position="751"/>
    </location>
</feature>
<feature type="compositionally biased region" description="Polar residues" evidence="2">
    <location>
        <begin position="877"/>
        <end position="949"/>
    </location>
</feature>
<feature type="compositionally biased region" description="Polar residues" evidence="2">
    <location>
        <begin position="831"/>
        <end position="840"/>
    </location>
</feature>
<feature type="region of interest" description="Disordered" evidence="2">
    <location>
        <begin position="405"/>
        <end position="447"/>
    </location>
</feature>
<feature type="compositionally biased region" description="Basic and acidic residues" evidence="2">
    <location>
        <begin position="521"/>
        <end position="531"/>
    </location>
</feature>
<dbReference type="GO" id="GO:0008270">
    <property type="term" value="F:zinc ion binding"/>
    <property type="evidence" value="ECO:0007669"/>
    <property type="project" value="InterPro"/>
</dbReference>
<keyword evidence="5" id="KW-1185">Reference proteome</keyword>
<accession>A0A9P8YC46</accession>
<feature type="compositionally biased region" description="Polar residues" evidence="2">
    <location>
        <begin position="684"/>
        <end position="695"/>
    </location>
</feature>
<feature type="compositionally biased region" description="Polar residues" evidence="2">
    <location>
        <begin position="629"/>
        <end position="647"/>
    </location>
</feature>
<proteinExistence type="predicted"/>
<dbReference type="Gene3D" id="4.10.240.10">
    <property type="entry name" value="Zn(2)-C6 fungal-type DNA-binding domain"/>
    <property type="match status" value="1"/>
</dbReference>
<dbReference type="CDD" id="cd00067">
    <property type="entry name" value="GAL4"/>
    <property type="match status" value="1"/>
</dbReference>
<dbReference type="Proteomes" id="UP000756346">
    <property type="component" value="Unassembled WGS sequence"/>
</dbReference>
<gene>
    <name evidence="4" type="ORF">B0I36DRAFT_360902</name>
</gene>
<name>A0A9P8YC46_9PEZI</name>
<feature type="region of interest" description="Disordered" evidence="2">
    <location>
        <begin position="629"/>
        <end position="961"/>
    </location>
</feature>
<feature type="compositionally biased region" description="Low complexity" evidence="2">
    <location>
        <begin position="808"/>
        <end position="821"/>
    </location>
</feature>
<dbReference type="InterPro" id="IPR001138">
    <property type="entry name" value="Zn2Cys6_DnaBD"/>
</dbReference>
<dbReference type="PANTHER" id="PTHR47657">
    <property type="entry name" value="STEROL REGULATORY ELEMENT-BINDING PROTEIN ECM22"/>
    <property type="match status" value="1"/>
</dbReference>
<dbReference type="SUPFAM" id="SSF57701">
    <property type="entry name" value="Zn2/Cys6 DNA-binding domain"/>
    <property type="match status" value="1"/>
</dbReference>
<dbReference type="SMART" id="SM00066">
    <property type="entry name" value="GAL4"/>
    <property type="match status" value="1"/>
</dbReference>
<dbReference type="GO" id="GO:0000981">
    <property type="term" value="F:DNA-binding transcription factor activity, RNA polymerase II-specific"/>
    <property type="evidence" value="ECO:0007669"/>
    <property type="project" value="InterPro"/>
</dbReference>
<dbReference type="PANTHER" id="PTHR47657:SF7">
    <property type="entry name" value="STEROL REGULATORY ELEMENT-BINDING PROTEIN ECM22"/>
    <property type="match status" value="1"/>
</dbReference>
<dbReference type="InterPro" id="IPR052400">
    <property type="entry name" value="Zn2-C6_fungal_TF"/>
</dbReference>
<feature type="compositionally biased region" description="Low complexity" evidence="2">
    <location>
        <begin position="288"/>
        <end position="311"/>
    </location>
</feature>
<feature type="domain" description="Zn(2)-C6 fungal-type" evidence="3">
    <location>
        <begin position="480"/>
        <end position="511"/>
    </location>
</feature>